<evidence type="ECO:0000256" key="6">
    <source>
        <dbReference type="SAM" id="MobiDB-lite"/>
    </source>
</evidence>
<dbReference type="SUPFAM" id="SSF52540">
    <property type="entry name" value="P-loop containing nucleoside triphosphate hydrolases"/>
    <property type="match status" value="1"/>
</dbReference>
<comment type="similarity">
    <text evidence="3 5">Belongs to the TRAFAC class myosin-kinesin ATPase superfamily. Kinesin family.</text>
</comment>
<feature type="repeat" description="TPR" evidence="4">
    <location>
        <begin position="563"/>
        <end position="596"/>
    </location>
</feature>
<comment type="caution">
    <text evidence="8">The sequence shown here is derived from an EMBL/GenBank/DDBJ whole genome shotgun (WGS) entry which is preliminary data.</text>
</comment>
<dbReference type="InterPro" id="IPR019821">
    <property type="entry name" value="Kinesin_motor_CS"/>
</dbReference>
<dbReference type="InterPro" id="IPR001752">
    <property type="entry name" value="Kinesin_motor_dom"/>
</dbReference>
<dbReference type="Proteomes" id="UP001437256">
    <property type="component" value="Unassembled WGS sequence"/>
</dbReference>
<dbReference type="EMBL" id="JBBXMP010000019">
    <property type="protein sequence ID" value="KAL0068316.1"/>
    <property type="molecule type" value="Genomic_DNA"/>
</dbReference>
<dbReference type="PRINTS" id="PR00380">
    <property type="entry name" value="KINESINHEAVY"/>
</dbReference>
<feature type="compositionally biased region" description="Basic residues" evidence="6">
    <location>
        <begin position="621"/>
        <end position="630"/>
    </location>
</feature>
<reference evidence="8 9" key="1">
    <citation type="submission" date="2024-05" db="EMBL/GenBank/DDBJ databases">
        <title>A draft genome resource for the thread blight pathogen Marasmius tenuissimus strain MS-2.</title>
        <authorList>
            <person name="Yulfo-Soto G.E."/>
            <person name="Baruah I.K."/>
            <person name="Amoako-Attah I."/>
            <person name="Bukari Y."/>
            <person name="Meinhardt L.W."/>
            <person name="Bailey B.A."/>
            <person name="Cohen S.P."/>
        </authorList>
    </citation>
    <scope>NUCLEOTIDE SEQUENCE [LARGE SCALE GENOMIC DNA]</scope>
    <source>
        <strain evidence="8 9">MS-2</strain>
    </source>
</reference>
<feature type="region of interest" description="Disordered" evidence="6">
    <location>
        <begin position="452"/>
        <end position="523"/>
    </location>
</feature>
<feature type="compositionally biased region" description="Low complexity" evidence="6">
    <location>
        <begin position="479"/>
        <end position="490"/>
    </location>
</feature>
<evidence type="ECO:0000313" key="8">
    <source>
        <dbReference type="EMBL" id="KAL0068316.1"/>
    </source>
</evidence>
<dbReference type="InterPro" id="IPR036961">
    <property type="entry name" value="Kinesin_motor_dom_sf"/>
</dbReference>
<feature type="compositionally biased region" description="Acidic residues" evidence="6">
    <location>
        <begin position="648"/>
        <end position="658"/>
    </location>
</feature>
<proteinExistence type="inferred from homology"/>
<evidence type="ECO:0000256" key="2">
    <source>
        <dbReference type="ARBA" id="ARBA00022840"/>
    </source>
</evidence>
<sequence length="748" mass="82637">MSNAHKVRIIARLRPRIEGEVDDGAIQVCHPADNSSSSTSFSTPGTSYISVPNPRDPTELFKYPFSSCYDQASTQEEVFERDVLPLMDIVYSGVTVTIFAYGVTSSGKTHTMQGTKAQPGVIPRAVTTLFERRNAYPQYQTSLSVSYMEIYKDEVYDLLVNRENAPKLPVRECDGQVFVANLSSIPIVNEEVFDGIYTEATKNRSVGATNLNRASSRSHAVLTIEVKMLDPVRNTTLTGKLNLVDLAGSENNKMTGNDHTRMQESSAINKSLSVLGKVVHALNSGQSRIPYRESKLTRILQDALGGSSLGLLICNLAPGVRFRSDTVNTLKFATQTKKIENKPVVNEQENRPVVKPHFAALNIHRPPQQPVTVKAIATQPTAPAPPPLEERPIPIRRGRPSLVPPMTAPLMQIPEGIATSQSTGSGFSGLGLTEEEINERISKAVEVEVARRLEEREREREVARMKEGEERAAAERASVEASSGSGSGTPSRRRSRTRSKSRSPRKEEAKPLPPGVLTPLLKRHKDMDNELQARLQELEKNERGDKEAKLVAALSPVSKKKTGRAYVALARAHSEKGDLQVALDLYRKAETYVPDNIKLKERIIEIEWAVKNERPFVPSPKRTKNKKTKAERKLEKKSGRDRDRERDGAEEEGEEEEKENPPSDDQMDVDEVATSLFGQFGVEITNAGVGAGAGSSPNKRRLEDDDDLEEQGTPAKRAKMNTKVVVYGSDDEEPLAAPTKKGKRKLLV</sequence>
<dbReference type="PROSITE" id="PS50005">
    <property type="entry name" value="TPR"/>
    <property type="match status" value="1"/>
</dbReference>
<feature type="region of interest" description="Disordered" evidence="6">
    <location>
        <begin position="379"/>
        <end position="399"/>
    </location>
</feature>
<dbReference type="InterPro" id="IPR019734">
    <property type="entry name" value="TPR_rpt"/>
</dbReference>
<evidence type="ECO:0000313" key="9">
    <source>
        <dbReference type="Proteomes" id="UP001437256"/>
    </source>
</evidence>
<gene>
    <name evidence="8" type="ORF">AAF712_004703</name>
</gene>
<accession>A0ABR3A2U8</accession>
<dbReference type="PANTHER" id="PTHR47969:SF9">
    <property type="entry name" value="KINESIN-LIKE PROTEIN"/>
    <property type="match status" value="1"/>
</dbReference>
<feature type="compositionally biased region" description="Basic and acidic residues" evidence="6">
    <location>
        <begin position="452"/>
        <end position="478"/>
    </location>
</feature>
<feature type="region of interest" description="Disordered" evidence="6">
    <location>
        <begin position="616"/>
        <end position="675"/>
    </location>
</feature>
<evidence type="ECO:0000256" key="1">
    <source>
        <dbReference type="ARBA" id="ARBA00022741"/>
    </source>
</evidence>
<feature type="binding site" evidence="3">
    <location>
        <begin position="102"/>
        <end position="109"/>
    </location>
    <ligand>
        <name>ATP</name>
        <dbReference type="ChEBI" id="CHEBI:30616"/>
    </ligand>
</feature>
<dbReference type="SMART" id="SM00129">
    <property type="entry name" value="KISc"/>
    <property type="match status" value="1"/>
</dbReference>
<dbReference type="Gene3D" id="3.40.850.10">
    <property type="entry name" value="Kinesin motor domain"/>
    <property type="match status" value="1"/>
</dbReference>
<feature type="compositionally biased region" description="Basic residues" evidence="6">
    <location>
        <begin position="491"/>
        <end position="503"/>
    </location>
</feature>
<feature type="compositionally biased region" description="Basic and acidic residues" evidence="6">
    <location>
        <begin position="631"/>
        <end position="647"/>
    </location>
</feature>
<evidence type="ECO:0000256" key="5">
    <source>
        <dbReference type="RuleBase" id="RU000394"/>
    </source>
</evidence>
<evidence type="ECO:0000259" key="7">
    <source>
        <dbReference type="PROSITE" id="PS50067"/>
    </source>
</evidence>
<keyword evidence="2 3" id="KW-0067">ATP-binding</keyword>
<protein>
    <recommendedName>
        <fullName evidence="5">Kinesin-like protein</fullName>
    </recommendedName>
</protein>
<dbReference type="Pfam" id="PF00225">
    <property type="entry name" value="Kinesin"/>
    <property type="match status" value="1"/>
</dbReference>
<feature type="region of interest" description="Disordered" evidence="6">
    <location>
        <begin position="729"/>
        <end position="748"/>
    </location>
</feature>
<dbReference type="PANTHER" id="PTHR47969">
    <property type="entry name" value="CHROMOSOME-ASSOCIATED KINESIN KIF4A-RELATED"/>
    <property type="match status" value="1"/>
</dbReference>
<keyword evidence="4" id="KW-0802">TPR repeat</keyword>
<dbReference type="PROSITE" id="PS00411">
    <property type="entry name" value="KINESIN_MOTOR_1"/>
    <property type="match status" value="1"/>
</dbReference>
<feature type="domain" description="Kinesin motor" evidence="7">
    <location>
        <begin position="6"/>
        <end position="339"/>
    </location>
</feature>
<organism evidence="8 9">
    <name type="scientific">Marasmius tenuissimus</name>
    <dbReference type="NCBI Taxonomy" id="585030"/>
    <lineage>
        <taxon>Eukaryota</taxon>
        <taxon>Fungi</taxon>
        <taxon>Dikarya</taxon>
        <taxon>Basidiomycota</taxon>
        <taxon>Agaricomycotina</taxon>
        <taxon>Agaricomycetes</taxon>
        <taxon>Agaricomycetidae</taxon>
        <taxon>Agaricales</taxon>
        <taxon>Marasmiineae</taxon>
        <taxon>Marasmiaceae</taxon>
        <taxon>Marasmius</taxon>
    </lineage>
</organism>
<keyword evidence="1 3" id="KW-0547">Nucleotide-binding</keyword>
<dbReference type="PROSITE" id="PS50067">
    <property type="entry name" value="KINESIN_MOTOR_2"/>
    <property type="match status" value="1"/>
</dbReference>
<dbReference type="InterPro" id="IPR027640">
    <property type="entry name" value="Kinesin-like_fam"/>
</dbReference>
<dbReference type="CDD" id="cd00106">
    <property type="entry name" value="KISc"/>
    <property type="match status" value="1"/>
</dbReference>
<keyword evidence="5" id="KW-0493">Microtubule</keyword>
<keyword evidence="9" id="KW-1185">Reference proteome</keyword>
<evidence type="ECO:0000256" key="3">
    <source>
        <dbReference type="PROSITE-ProRule" id="PRU00283"/>
    </source>
</evidence>
<evidence type="ECO:0000256" key="4">
    <source>
        <dbReference type="PROSITE-ProRule" id="PRU00339"/>
    </source>
</evidence>
<dbReference type="InterPro" id="IPR027417">
    <property type="entry name" value="P-loop_NTPase"/>
</dbReference>
<feature type="region of interest" description="Disordered" evidence="6">
    <location>
        <begin position="687"/>
        <end position="723"/>
    </location>
</feature>
<keyword evidence="3 5" id="KW-0505">Motor protein</keyword>
<name>A0ABR3A2U8_9AGAR</name>